<reference evidence="3" key="1">
    <citation type="submission" date="2016-11" db="UniProtKB">
        <authorList>
            <consortium name="WormBaseParasite"/>
        </authorList>
    </citation>
    <scope>IDENTIFICATION</scope>
</reference>
<accession>A0A1I8C3C8</accession>
<dbReference type="GO" id="GO:0006325">
    <property type="term" value="P:chromatin organization"/>
    <property type="evidence" value="ECO:0007669"/>
    <property type="project" value="UniProtKB-KW"/>
</dbReference>
<dbReference type="WBParaSite" id="MhA1_Contig990.frz3.gene21">
    <property type="protein sequence ID" value="MhA1_Contig990.frz3.gene21"/>
    <property type="gene ID" value="MhA1_Contig990.frz3.gene21"/>
</dbReference>
<dbReference type="AlphaFoldDB" id="A0A1I8C3C8"/>
<proteinExistence type="inferred from homology"/>
<dbReference type="GO" id="GO:0000124">
    <property type="term" value="C:SAGA complex"/>
    <property type="evidence" value="ECO:0007669"/>
    <property type="project" value="UniProtKB-UniRule"/>
</dbReference>
<dbReference type="GO" id="GO:0015031">
    <property type="term" value="P:protein transport"/>
    <property type="evidence" value="ECO:0007669"/>
    <property type="project" value="UniProtKB-KW"/>
</dbReference>
<dbReference type="GO" id="GO:0006368">
    <property type="term" value="P:transcription elongation by RNA polymerase II"/>
    <property type="evidence" value="ECO:0007669"/>
    <property type="project" value="UniProtKB-UniRule"/>
</dbReference>
<dbReference type="PANTHER" id="PTHR12514">
    <property type="entry name" value="ENHANCER OF YELLOW 2 TRANSCRIPTION FACTOR"/>
    <property type="match status" value="1"/>
</dbReference>
<keyword evidence="1" id="KW-0804">Transcription</keyword>
<dbReference type="GO" id="GO:0070390">
    <property type="term" value="C:transcription export complex 2"/>
    <property type="evidence" value="ECO:0007669"/>
    <property type="project" value="UniProtKB-UniRule"/>
</dbReference>
<evidence type="ECO:0000256" key="1">
    <source>
        <dbReference type="HAMAP-Rule" id="MF_03046"/>
    </source>
</evidence>
<sequence length="106" mass="12521">MSLTNSLKKLQRKEELEKEFVESGERDRVEEIVVRRLEETGWTQQVEGMCRDYIAKNGCERIELKKMVDELKDTSRKIVPDEVKRELMKLIQDFVNSKTAEEGEED</sequence>
<keyword evidence="1" id="KW-0805">Transcription regulation</keyword>
<dbReference type="GO" id="GO:0005654">
    <property type="term" value="C:nucleoplasm"/>
    <property type="evidence" value="ECO:0007669"/>
    <property type="project" value="UniProtKB-SubCell"/>
</dbReference>
<comment type="similarity">
    <text evidence="1">Belongs to the ENY2 family.</text>
</comment>
<dbReference type="Proteomes" id="UP000095281">
    <property type="component" value="Unplaced"/>
</dbReference>
<evidence type="ECO:0000313" key="3">
    <source>
        <dbReference type="WBParaSite" id="MhA1_Contig990.frz3.gene21"/>
    </source>
</evidence>
<comment type="function">
    <text evidence="1">Involved in mRNA export coupled transcription activation by association with both the TREX-2 and the SAGA complexes. The transcription regulatory histone acetylation (HAT) complex SAGA is a multiprotein complex that activates transcription by remodeling chromatin and mediating histone acetylation and deubiquitination. Within the SAGA complex, participates to a subcomplex that specifically deubiquitinates histones. The SAGA complex is recruited to specific gene promoters by activators, where it is required for transcription. The TREX-2 complex functions in docking export-competent ribonucleoprotein particles (mRNPs) to the nuclear entrance of the nuclear pore complex (nuclear basket). TREX-2 participates in mRNA export and accurate chromatin positioning in the nucleus by tethering genes to the nuclear periphery.</text>
</comment>
<dbReference type="InterPro" id="IPR018783">
    <property type="entry name" value="TF_ENY2"/>
</dbReference>
<keyword evidence="1" id="KW-0509">mRNA transport</keyword>
<organism evidence="2 3">
    <name type="scientific">Meloidogyne hapla</name>
    <name type="common">Root-knot nematode worm</name>
    <dbReference type="NCBI Taxonomy" id="6305"/>
    <lineage>
        <taxon>Eukaryota</taxon>
        <taxon>Metazoa</taxon>
        <taxon>Ecdysozoa</taxon>
        <taxon>Nematoda</taxon>
        <taxon>Chromadorea</taxon>
        <taxon>Rhabditida</taxon>
        <taxon>Tylenchina</taxon>
        <taxon>Tylenchomorpha</taxon>
        <taxon>Tylenchoidea</taxon>
        <taxon>Meloidogynidae</taxon>
        <taxon>Meloidogyninae</taxon>
        <taxon>Meloidogyne</taxon>
    </lineage>
</organism>
<dbReference type="HAMAP" id="MF_03046">
    <property type="entry name" value="ENY2_Sus1"/>
    <property type="match status" value="1"/>
</dbReference>
<evidence type="ECO:0000313" key="2">
    <source>
        <dbReference type="Proteomes" id="UP000095281"/>
    </source>
</evidence>
<name>A0A1I8C3C8_MELHA</name>
<dbReference type="GO" id="GO:0005643">
    <property type="term" value="C:nuclear pore"/>
    <property type="evidence" value="ECO:0007669"/>
    <property type="project" value="UniProtKB-UniRule"/>
</dbReference>
<dbReference type="Pfam" id="PF10163">
    <property type="entry name" value="EnY2"/>
    <property type="match status" value="1"/>
</dbReference>
<keyword evidence="1" id="KW-0010">Activator</keyword>
<dbReference type="GO" id="GO:0071819">
    <property type="term" value="C:DUBm complex"/>
    <property type="evidence" value="ECO:0007669"/>
    <property type="project" value="UniProtKB-UniRule"/>
</dbReference>
<dbReference type="Gene3D" id="1.10.246.140">
    <property type="match status" value="1"/>
</dbReference>
<dbReference type="GO" id="GO:0006406">
    <property type="term" value="P:mRNA export from nucleus"/>
    <property type="evidence" value="ECO:0007669"/>
    <property type="project" value="UniProtKB-UniRule"/>
</dbReference>
<keyword evidence="1" id="KW-0813">Transport</keyword>
<keyword evidence="1" id="KW-0653">Protein transport</keyword>
<keyword evidence="1" id="KW-0811">Translocation</keyword>
<keyword evidence="1" id="KW-0539">Nucleus</keyword>
<keyword evidence="2" id="KW-1185">Reference proteome</keyword>
<protein>
    <recommendedName>
        <fullName evidence="1">Transcription and mRNA export factor ENY2</fullName>
    </recommendedName>
    <alternativeName>
        <fullName evidence="1">Enhancer of yellow 2 transcription factor homolog</fullName>
    </alternativeName>
</protein>
<keyword evidence="1" id="KW-0156">Chromatin regulator</keyword>
<comment type="subunit">
    <text evidence="1">Component of the nuclear pore complex (NPC)-associated TREX-2 complex (transcription and export complex 2). Component of the SAGA transcription coactivator-HAT complex. Within the SAGA complex, participates to a subcomplex of SAGA called the DUB module (deubiquitination module).</text>
</comment>
<dbReference type="InterPro" id="IPR038212">
    <property type="entry name" value="TF_EnY2_sf"/>
</dbReference>
<dbReference type="GO" id="GO:0003713">
    <property type="term" value="F:transcription coactivator activity"/>
    <property type="evidence" value="ECO:0007669"/>
    <property type="project" value="UniProtKB-UniRule"/>
</dbReference>
<comment type="subcellular location">
    <subcellularLocation>
        <location evidence="1">Nucleus</location>
        <location evidence="1">Nucleoplasm</location>
    </subcellularLocation>
</comment>
<dbReference type="OMA" id="CHNTIKE"/>